<dbReference type="EMBL" id="MSPP01000003">
    <property type="protein sequence ID" value="OUD09317.1"/>
    <property type="molecule type" value="Genomic_DNA"/>
</dbReference>
<feature type="chain" id="PRO_5013349860" description="VCBS repeat-containing protein" evidence="2">
    <location>
        <begin position="17"/>
        <end position="231"/>
    </location>
</feature>
<evidence type="ECO:0000313" key="4">
    <source>
        <dbReference type="Proteomes" id="UP000194664"/>
    </source>
</evidence>
<evidence type="ECO:0000313" key="3">
    <source>
        <dbReference type="EMBL" id="OUD09317.1"/>
    </source>
</evidence>
<organism evidence="3 4">
    <name type="scientific">Marivivens niveibacter</name>
    <dbReference type="NCBI Taxonomy" id="1930667"/>
    <lineage>
        <taxon>Bacteria</taxon>
        <taxon>Pseudomonadati</taxon>
        <taxon>Pseudomonadota</taxon>
        <taxon>Alphaproteobacteria</taxon>
        <taxon>Rhodobacterales</taxon>
        <taxon>Paracoccaceae</taxon>
        <taxon>Marivivens group</taxon>
        <taxon>Marivivens</taxon>
    </lineage>
</organism>
<dbReference type="AlphaFoldDB" id="A0A251WXY9"/>
<dbReference type="InterPro" id="IPR028994">
    <property type="entry name" value="Integrin_alpha_N"/>
</dbReference>
<dbReference type="OrthoDB" id="58662at2"/>
<sequence>MRLWPLLALLPMAACAEPIAWFEGPTDYYGHGAVADGEYSTLRYQSGVFDEAIRLQNAVFEDTHPRLVDMNGDDLLDVVTVVSDHEDGAKITVFGMNQGRFETFAMGTPTGRKNRWYAIAGIADFDNDGNPEVAYVDRPHLAKILRFEEFVQDGANWHVTIEAEVQGLTNHHYGSPIIEGGVRACGQPEVVTADADWQRIMITRYHGTGYVTRDAGPYTGPDSLQAVLHCN</sequence>
<protein>
    <recommendedName>
        <fullName evidence="5">VCBS repeat-containing protein</fullName>
    </recommendedName>
</protein>
<dbReference type="SUPFAM" id="SSF69318">
    <property type="entry name" value="Integrin alpha N-terminal domain"/>
    <property type="match status" value="1"/>
</dbReference>
<evidence type="ECO:0000256" key="1">
    <source>
        <dbReference type="ARBA" id="ARBA00022729"/>
    </source>
</evidence>
<evidence type="ECO:0008006" key="5">
    <source>
        <dbReference type="Google" id="ProtNLM"/>
    </source>
</evidence>
<gene>
    <name evidence="3" type="ORF">BVC71_11520</name>
</gene>
<keyword evidence="4" id="KW-1185">Reference proteome</keyword>
<evidence type="ECO:0000256" key="2">
    <source>
        <dbReference type="SAM" id="SignalP"/>
    </source>
</evidence>
<dbReference type="InterPro" id="IPR013517">
    <property type="entry name" value="FG-GAP"/>
</dbReference>
<reference evidence="3 4" key="1">
    <citation type="submission" date="2016-12" db="EMBL/GenBank/DDBJ databases">
        <title>The draft genome sequence of HSLHS2.</title>
        <authorList>
            <person name="Hu D."/>
            <person name="Wang L."/>
            <person name="Shao Z."/>
        </authorList>
    </citation>
    <scope>NUCLEOTIDE SEQUENCE [LARGE SCALE GENOMIC DNA]</scope>
    <source>
        <strain evidence="3">MCCC 1A06712</strain>
    </source>
</reference>
<name>A0A251WXY9_9RHOB</name>
<keyword evidence="1 2" id="KW-0732">Signal</keyword>
<dbReference type="Pfam" id="PF13517">
    <property type="entry name" value="FG-GAP_3"/>
    <property type="match status" value="1"/>
</dbReference>
<comment type="caution">
    <text evidence="3">The sequence shown here is derived from an EMBL/GenBank/DDBJ whole genome shotgun (WGS) entry which is preliminary data.</text>
</comment>
<dbReference type="Proteomes" id="UP000194664">
    <property type="component" value="Unassembled WGS sequence"/>
</dbReference>
<proteinExistence type="predicted"/>
<dbReference type="RefSeq" id="WP_133064526.1">
    <property type="nucleotide sequence ID" value="NZ_MSPP01000003.1"/>
</dbReference>
<accession>A0A251WXY9</accession>
<feature type="signal peptide" evidence="2">
    <location>
        <begin position="1"/>
        <end position="16"/>
    </location>
</feature>